<keyword evidence="3" id="KW-1185">Reference proteome</keyword>
<reference evidence="2" key="1">
    <citation type="submission" date="2021-01" db="UniProtKB">
        <authorList>
            <consortium name="EnsemblMetazoa"/>
        </authorList>
    </citation>
    <scope>IDENTIFICATION</scope>
</reference>
<accession>A0A7M7JZ88</accession>
<dbReference type="GeneID" id="111247832"/>
<keyword evidence="1" id="KW-1133">Transmembrane helix</keyword>
<evidence type="ECO:0000313" key="3">
    <source>
        <dbReference type="Proteomes" id="UP000594260"/>
    </source>
</evidence>
<name>A0A7M7JZ88_VARDE</name>
<proteinExistence type="predicted"/>
<dbReference type="KEGG" id="vde:111247832"/>
<dbReference type="AlphaFoldDB" id="A0A7M7JZ88"/>
<dbReference type="RefSeq" id="XP_022655004.1">
    <property type="nucleotide sequence ID" value="XM_022799269.1"/>
</dbReference>
<dbReference type="Proteomes" id="UP000594260">
    <property type="component" value="Unplaced"/>
</dbReference>
<sequence length="161" mass="18230">MSRLPAGDANAMFRKAVRRIVPRARFNGYFYLTQMIIHFIVTSAILCYTRHGVLAGDLQKHDYNICLLSESQTKVYIDCVFVNSPMTPSLRSQVNELTAKFPGINLAEITSLICKASNYDGEMVVDQFLDSFEEDVSNEIFNAFQAIRILQKCLPQVHSTL</sequence>
<evidence type="ECO:0000256" key="1">
    <source>
        <dbReference type="SAM" id="Phobius"/>
    </source>
</evidence>
<organism evidence="2 3">
    <name type="scientific">Varroa destructor</name>
    <name type="common">Honeybee mite</name>
    <dbReference type="NCBI Taxonomy" id="109461"/>
    <lineage>
        <taxon>Eukaryota</taxon>
        <taxon>Metazoa</taxon>
        <taxon>Ecdysozoa</taxon>
        <taxon>Arthropoda</taxon>
        <taxon>Chelicerata</taxon>
        <taxon>Arachnida</taxon>
        <taxon>Acari</taxon>
        <taxon>Parasitiformes</taxon>
        <taxon>Mesostigmata</taxon>
        <taxon>Gamasina</taxon>
        <taxon>Dermanyssoidea</taxon>
        <taxon>Varroidae</taxon>
        <taxon>Varroa</taxon>
    </lineage>
</organism>
<feature type="transmembrane region" description="Helical" evidence="1">
    <location>
        <begin position="28"/>
        <end position="48"/>
    </location>
</feature>
<dbReference type="EnsemblMetazoa" id="XM_022799269">
    <property type="protein sequence ID" value="XP_022655004"/>
    <property type="gene ID" value="LOC111247832"/>
</dbReference>
<dbReference type="InParanoid" id="A0A7M7JZ88"/>
<evidence type="ECO:0000313" key="2">
    <source>
        <dbReference type="EnsemblMetazoa" id="XP_022655004"/>
    </source>
</evidence>
<protein>
    <submittedName>
        <fullName evidence="2">Uncharacterized protein</fullName>
    </submittedName>
</protein>
<keyword evidence="1" id="KW-0472">Membrane</keyword>
<keyword evidence="1" id="KW-0812">Transmembrane</keyword>